<keyword evidence="1" id="KW-0813">Transport</keyword>
<dbReference type="AlphaFoldDB" id="A0A9X1PFM4"/>
<organism evidence="5 6">
    <name type="scientific">Dyadobacter fanqingshengii</name>
    <dbReference type="NCBI Taxonomy" id="2906443"/>
    <lineage>
        <taxon>Bacteria</taxon>
        <taxon>Pseudomonadati</taxon>
        <taxon>Bacteroidota</taxon>
        <taxon>Cytophagia</taxon>
        <taxon>Cytophagales</taxon>
        <taxon>Spirosomataceae</taxon>
        <taxon>Dyadobacter</taxon>
    </lineage>
</organism>
<dbReference type="SUPFAM" id="SSF50331">
    <property type="entry name" value="MOP-like"/>
    <property type="match status" value="1"/>
</dbReference>
<evidence type="ECO:0000256" key="1">
    <source>
        <dbReference type="ARBA" id="ARBA00022448"/>
    </source>
</evidence>
<dbReference type="InterPro" id="IPR013611">
    <property type="entry name" value="Transp-assoc_OB_typ2"/>
</dbReference>
<dbReference type="GO" id="GO:0016887">
    <property type="term" value="F:ATP hydrolysis activity"/>
    <property type="evidence" value="ECO:0007669"/>
    <property type="project" value="InterPro"/>
</dbReference>
<evidence type="ECO:0000313" key="5">
    <source>
        <dbReference type="EMBL" id="MCF0042803.1"/>
    </source>
</evidence>
<dbReference type="InterPro" id="IPR003439">
    <property type="entry name" value="ABC_transporter-like_ATP-bd"/>
</dbReference>
<dbReference type="InterPro" id="IPR008995">
    <property type="entry name" value="Mo/tungstate-bd_C_term_dom"/>
</dbReference>
<evidence type="ECO:0000313" key="6">
    <source>
        <dbReference type="Proteomes" id="UP001139700"/>
    </source>
</evidence>
<dbReference type="RefSeq" id="WP_234615638.1">
    <property type="nucleotide sequence ID" value="NZ_CP098806.1"/>
</dbReference>
<protein>
    <submittedName>
        <fullName evidence="5">ABC transporter ATP-binding protein</fullName>
    </submittedName>
</protein>
<dbReference type="GO" id="GO:0005524">
    <property type="term" value="F:ATP binding"/>
    <property type="evidence" value="ECO:0007669"/>
    <property type="project" value="UniProtKB-KW"/>
</dbReference>
<comment type="caution">
    <text evidence="5">The sequence shown here is derived from an EMBL/GenBank/DDBJ whole genome shotgun (WGS) entry which is preliminary data.</text>
</comment>
<dbReference type="PROSITE" id="PS50893">
    <property type="entry name" value="ABC_TRANSPORTER_2"/>
    <property type="match status" value="1"/>
</dbReference>
<dbReference type="InterPro" id="IPR050093">
    <property type="entry name" value="ABC_SmlMolc_Importer"/>
</dbReference>
<keyword evidence="3 5" id="KW-0067">ATP-binding</keyword>
<accession>A0A9X1PFM4</accession>
<dbReference type="GO" id="GO:0022857">
    <property type="term" value="F:transmembrane transporter activity"/>
    <property type="evidence" value="ECO:0007669"/>
    <property type="project" value="InterPro"/>
</dbReference>
<evidence type="ECO:0000256" key="3">
    <source>
        <dbReference type="ARBA" id="ARBA00022840"/>
    </source>
</evidence>
<feature type="domain" description="ABC transporter" evidence="4">
    <location>
        <begin position="38"/>
        <end position="270"/>
    </location>
</feature>
<dbReference type="SMART" id="SM00382">
    <property type="entry name" value="AAA"/>
    <property type="match status" value="1"/>
</dbReference>
<evidence type="ECO:0000259" key="4">
    <source>
        <dbReference type="PROSITE" id="PS50893"/>
    </source>
</evidence>
<dbReference type="GO" id="GO:0043190">
    <property type="term" value="C:ATP-binding cassette (ABC) transporter complex"/>
    <property type="evidence" value="ECO:0007669"/>
    <property type="project" value="InterPro"/>
</dbReference>
<dbReference type="Pfam" id="PF08402">
    <property type="entry name" value="TOBE_2"/>
    <property type="match status" value="1"/>
</dbReference>
<dbReference type="EMBL" id="JAJTTA010000004">
    <property type="protein sequence ID" value="MCF0042803.1"/>
    <property type="molecule type" value="Genomic_DNA"/>
</dbReference>
<keyword evidence="2" id="KW-0547">Nucleotide-binding</keyword>
<dbReference type="Pfam" id="PF00005">
    <property type="entry name" value="ABC_tran"/>
    <property type="match status" value="1"/>
</dbReference>
<dbReference type="PANTHER" id="PTHR42781:SF4">
    <property type="entry name" value="SPERMIDINE_PUTRESCINE IMPORT ATP-BINDING PROTEIN POTA"/>
    <property type="match status" value="1"/>
</dbReference>
<dbReference type="InterPro" id="IPR003593">
    <property type="entry name" value="AAA+_ATPase"/>
</dbReference>
<dbReference type="Gene3D" id="3.40.50.300">
    <property type="entry name" value="P-loop containing nucleotide triphosphate hydrolases"/>
    <property type="match status" value="1"/>
</dbReference>
<dbReference type="InterPro" id="IPR027417">
    <property type="entry name" value="P-loop_NTPase"/>
</dbReference>
<name>A0A9X1PFM4_9BACT</name>
<sequence>MPWIVLHGLPRCTGSAGTSYANGKQDHLGIVGKDKITLRAQSLTKSFGAKPVLANIDLQLNAGEWLGILGESGSGKSTLLRILGRFQDAEEGKVFFKEQELKPVSGELIPGHESIKLIHQEFELFPNQTVEENIAYSLRFYDAGYRKEKVNELLLVTGLEYVKNQKAKLLSGGEKQRTAIAKALAEQPDVLLLDEPFAHLDNHNRRVLASAIENMRRQQKMSCVFVTHEAADALAWSDRIAVLREGKIIQIGTPQEVYNQPIDSYVAELTGDINWLTDDVNAKQFYIRPEKIKPTKNPEKSRWQGKVEAIRFHGNHWEIRCINAKKEKLSFYRNRMDMEVGQLVHLTYASKDLKRI</sequence>
<dbReference type="PANTHER" id="PTHR42781">
    <property type="entry name" value="SPERMIDINE/PUTRESCINE IMPORT ATP-BINDING PROTEIN POTA"/>
    <property type="match status" value="1"/>
</dbReference>
<dbReference type="Proteomes" id="UP001139700">
    <property type="component" value="Unassembled WGS sequence"/>
</dbReference>
<keyword evidence="6" id="KW-1185">Reference proteome</keyword>
<evidence type="ECO:0000256" key="2">
    <source>
        <dbReference type="ARBA" id="ARBA00022741"/>
    </source>
</evidence>
<gene>
    <name evidence="5" type="ORF">LXM24_22055</name>
</gene>
<reference evidence="5" key="1">
    <citation type="submission" date="2021-12" db="EMBL/GenBank/DDBJ databases">
        <title>Novel species in genus Dyadobacter.</title>
        <authorList>
            <person name="Ma C."/>
        </authorList>
    </citation>
    <scope>NUCLEOTIDE SEQUENCE</scope>
    <source>
        <strain evidence="5">CY399</strain>
    </source>
</reference>
<proteinExistence type="predicted"/>
<dbReference type="SUPFAM" id="SSF52540">
    <property type="entry name" value="P-loop containing nucleoside triphosphate hydrolases"/>
    <property type="match status" value="1"/>
</dbReference>